<keyword evidence="3" id="KW-1185">Reference proteome</keyword>
<gene>
    <name evidence="2" type="ORF">CR513_49537</name>
</gene>
<accession>A0A371EYZ4</accession>
<proteinExistence type="predicted"/>
<feature type="compositionally biased region" description="Basic and acidic residues" evidence="1">
    <location>
        <begin position="20"/>
        <end position="35"/>
    </location>
</feature>
<sequence>MSVESNSDKEIKAESNLNIRPREKATQTMKIESKPKPNQFRTTESETWSHLDPTSSQNQSKVELMPAHLVSNLNQVGQSDLKPIDDIFPSPPPPVELK</sequence>
<comment type="caution">
    <text evidence="2">The sequence shown here is derived from an EMBL/GenBank/DDBJ whole genome shotgun (WGS) entry which is preliminary data.</text>
</comment>
<dbReference type="AlphaFoldDB" id="A0A371EYZ4"/>
<name>A0A371EYZ4_MUCPR</name>
<feature type="non-terminal residue" evidence="2">
    <location>
        <position position="1"/>
    </location>
</feature>
<evidence type="ECO:0000313" key="3">
    <source>
        <dbReference type="Proteomes" id="UP000257109"/>
    </source>
</evidence>
<feature type="region of interest" description="Disordered" evidence="1">
    <location>
        <begin position="1"/>
        <end position="60"/>
    </location>
</feature>
<protein>
    <submittedName>
        <fullName evidence="2">Uncharacterized protein</fullName>
    </submittedName>
</protein>
<dbReference type="Proteomes" id="UP000257109">
    <property type="component" value="Unassembled WGS sequence"/>
</dbReference>
<feature type="compositionally biased region" description="Basic and acidic residues" evidence="1">
    <location>
        <begin position="1"/>
        <end position="13"/>
    </location>
</feature>
<evidence type="ECO:0000256" key="1">
    <source>
        <dbReference type="SAM" id="MobiDB-lite"/>
    </source>
</evidence>
<reference evidence="2" key="1">
    <citation type="submission" date="2018-05" db="EMBL/GenBank/DDBJ databases">
        <title>Draft genome of Mucuna pruriens seed.</title>
        <authorList>
            <person name="Nnadi N.E."/>
            <person name="Vos R."/>
            <person name="Hasami M.H."/>
            <person name="Devisetty U.K."/>
            <person name="Aguiy J.C."/>
        </authorList>
    </citation>
    <scope>NUCLEOTIDE SEQUENCE [LARGE SCALE GENOMIC DNA]</scope>
    <source>
        <strain evidence="2">JCA_2017</strain>
    </source>
</reference>
<evidence type="ECO:0000313" key="2">
    <source>
        <dbReference type="EMBL" id="RDX71153.1"/>
    </source>
</evidence>
<organism evidence="2 3">
    <name type="scientific">Mucuna pruriens</name>
    <name type="common">Velvet bean</name>
    <name type="synonym">Dolichos pruriens</name>
    <dbReference type="NCBI Taxonomy" id="157652"/>
    <lineage>
        <taxon>Eukaryota</taxon>
        <taxon>Viridiplantae</taxon>
        <taxon>Streptophyta</taxon>
        <taxon>Embryophyta</taxon>
        <taxon>Tracheophyta</taxon>
        <taxon>Spermatophyta</taxon>
        <taxon>Magnoliopsida</taxon>
        <taxon>eudicotyledons</taxon>
        <taxon>Gunneridae</taxon>
        <taxon>Pentapetalae</taxon>
        <taxon>rosids</taxon>
        <taxon>fabids</taxon>
        <taxon>Fabales</taxon>
        <taxon>Fabaceae</taxon>
        <taxon>Papilionoideae</taxon>
        <taxon>50 kb inversion clade</taxon>
        <taxon>NPAAA clade</taxon>
        <taxon>indigoferoid/millettioid clade</taxon>
        <taxon>Phaseoleae</taxon>
        <taxon>Mucuna</taxon>
    </lineage>
</organism>
<feature type="compositionally biased region" description="Polar residues" evidence="1">
    <location>
        <begin position="50"/>
        <end position="60"/>
    </location>
</feature>
<dbReference type="EMBL" id="QJKJ01011446">
    <property type="protein sequence ID" value="RDX71153.1"/>
    <property type="molecule type" value="Genomic_DNA"/>
</dbReference>